<proteinExistence type="predicted"/>
<reference evidence="1 2" key="1">
    <citation type="submission" date="2024-04" db="EMBL/GenBank/DDBJ databases">
        <title>Draft genome sequence of Sessilibacter corallicola NBRC 116591.</title>
        <authorList>
            <person name="Miyakawa T."/>
            <person name="Kusuya Y."/>
            <person name="Miura T."/>
        </authorList>
    </citation>
    <scope>NUCLEOTIDE SEQUENCE [LARGE SCALE GENOMIC DNA]</scope>
    <source>
        <strain evidence="1 2">KU-00831-HH</strain>
    </source>
</reference>
<evidence type="ECO:0008006" key="3">
    <source>
        <dbReference type="Google" id="ProtNLM"/>
    </source>
</evidence>
<comment type="caution">
    <text evidence="1">The sequence shown here is derived from an EMBL/GenBank/DDBJ whole genome shotgun (WGS) entry which is preliminary data.</text>
</comment>
<accession>A0ABQ0A7Y2</accession>
<dbReference type="Proteomes" id="UP001465153">
    <property type="component" value="Unassembled WGS sequence"/>
</dbReference>
<keyword evidence="2" id="KW-1185">Reference proteome</keyword>
<sequence length="133" mass="14121">MNLPPELIEKIKSHLNDSSLTRDDIESLLLCSSDGHEIASANYRGSAIEPTQLSAMAASFAGLSLTIATTCGKKDALGGIVETADGLIICGLINTTETDYVLLGIFAKGVQHGLALWSFRNQLAGFQNLLDLN</sequence>
<protein>
    <recommendedName>
        <fullName evidence="3">Roadblock/LAMTOR2 domain-containing protein</fullName>
    </recommendedName>
</protein>
<organism evidence="1 2">
    <name type="scientific">Sessilibacter corallicola</name>
    <dbReference type="NCBI Taxonomy" id="2904075"/>
    <lineage>
        <taxon>Bacteria</taxon>
        <taxon>Pseudomonadati</taxon>
        <taxon>Pseudomonadota</taxon>
        <taxon>Gammaproteobacteria</taxon>
        <taxon>Cellvibrionales</taxon>
        <taxon>Cellvibrionaceae</taxon>
        <taxon>Sessilibacter</taxon>
    </lineage>
</organism>
<dbReference type="Gene3D" id="3.30.450.30">
    <property type="entry name" value="Dynein light chain 2a, cytoplasmic"/>
    <property type="match status" value="1"/>
</dbReference>
<evidence type="ECO:0000313" key="1">
    <source>
        <dbReference type="EMBL" id="GAA6167758.1"/>
    </source>
</evidence>
<evidence type="ECO:0000313" key="2">
    <source>
        <dbReference type="Proteomes" id="UP001465153"/>
    </source>
</evidence>
<dbReference type="RefSeq" id="WP_353302396.1">
    <property type="nucleotide sequence ID" value="NZ_BAABWN010000004.1"/>
</dbReference>
<gene>
    <name evidence="1" type="ORF">NBRC116591_15680</name>
</gene>
<name>A0ABQ0A7Y2_9GAMM</name>
<dbReference type="EMBL" id="BAABWN010000004">
    <property type="protein sequence ID" value="GAA6167758.1"/>
    <property type="molecule type" value="Genomic_DNA"/>
</dbReference>
<dbReference type="SUPFAM" id="SSF103196">
    <property type="entry name" value="Roadblock/LC7 domain"/>
    <property type="match status" value="1"/>
</dbReference>